<protein>
    <submittedName>
        <fullName evidence="1">Uncharacterized protein</fullName>
    </submittedName>
</protein>
<dbReference type="RefSeq" id="XP_025398382.1">
    <property type="nucleotide sequence ID" value="XM_025546689.1"/>
</dbReference>
<name>A0A317W1L6_9EURO</name>
<organism evidence="1 2">
    <name type="scientific">Aspergillus heteromorphus CBS 117.55</name>
    <dbReference type="NCBI Taxonomy" id="1448321"/>
    <lineage>
        <taxon>Eukaryota</taxon>
        <taxon>Fungi</taxon>
        <taxon>Dikarya</taxon>
        <taxon>Ascomycota</taxon>
        <taxon>Pezizomycotina</taxon>
        <taxon>Eurotiomycetes</taxon>
        <taxon>Eurotiomycetidae</taxon>
        <taxon>Eurotiales</taxon>
        <taxon>Aspergillaceae</taxon>
        <taxon>Aspergillus</taxon>
        <taxon>Aspergillus subgen. Circumdati</taxon>
    </lineage>
</organism>
<reference evidence="1 2" key="1">
    <citation type="submission" date="2016-12" db="EMBL/GenBank/DDBJ databases">
        <title>The genomes of Aspergillus section Nigri reveals drivers in fungal speciation.</title>
        <authorList>
            <consortium name="DOE Joint Genome Institute"/>
            <person name="Vesth T.C."/>
            <person name="Nybo J."/>
            <person name="Theobald S."/>
            <person name="Brandl J."/>
            <person name="Frisvad J.C."/>
            <person name="Nielsen K.F."/>
            <person name="Lyhne E.K."/>
            <person name="Kogle M.E."/>
            <person name="Kuo A."/>
            <person name="Riley R."/>
            <person name="Clum A."/>
            <person name="Nolan M."/>
            <person name="Lipzen A."/>
            <person name="Salamov A."/>
            <person name="Henrissat B."/>
            <person name="Wiebenga A."/>
            <person name="De Vries R.P."/>
            <person name="Grigoriev I.V."/>
            <person name="Mortensen U.H."/>
            <person name="Andersen M.R."/>
            <person name="Baker S.E."/>
        </authorList>
    </citation>
    <scope>NUCLEOTIDE SEQUENCE [LARGE SCALE GENOMIC DNA]</scope>
    <source>
        <strain evidence="1 2">CBS 117.55</strain>
    </source>
</reference>
<dbReference type="AlphaFoldDB" id="A0A317W1L6"/>
<keyword evidence="2" id="KW-1185">Reference proteome</keyword>
<dbReference type="Proteomes" id="UP000247233">
    <property type="component" value="Unassembled WGS sequence"/>
</dbReference>
<proteinExistence type="predicted"/>
<accession>A0A317W1L6</accession>
<comment type="caution">
    <text evidence="1">The sequence shown here is derived from an EMBL/GenBank/DDBJ whole genome shotgun (WGS) entry which is preliminary data.</text>
</comment>
<evidence type="ECO:0000313" key="1">
    <source>
        <dbReference type="EMBL" id="PWY79162.1"/>
    </source>
</evidence>
<evidence type="ECO:0000313" key="2">
    <source>
        <dbReference type="Proteomes" id="UP000247233"/>
    </source>
</evidence>
<dbReference type="EMBL" id="MSFL01000016">
    <property type="protein sequence ID" value="PWY79162.1"/>
    <property type="molecule type" value="Genomic_DNA"/>
</dbReference>
<dbReference type="VEuPathDB" id="FungiDB:BO70DRAFT_397280"/>
<dbReference type="GeneID" id="37068926"/>
<sequence length="205" mass="21861">MVRSLPLPLTDFLSKKDGFRPKATSFSESLQDSVVYGPCVDHLSDSGLRSAGICQAVQLRIGVEDARPLVDTKFHQSFDRAPAHCRLDSGPEANLRLTGSTSSSKPALGVSCQLRHRSSGLLAPTAMRGRARQKQINLPSSDTHDIQDLACLLRVTIVACCNLLLCLANLAPSGTLFSTASVCGALRQIRASLVDSPISVLAFSS</sequence>
<gene>
    <name evidence="1" type="ORF">BO70DRAFT_397280</name>
</gene>